<organism evidence="2 3">
    <name type="scientific">Parablautia intestinalis</name>
    <dbReference type="NCBI Taxonomy" id="2320100"/>
    <lineage>
        <taxon>Bacteria</taxon>
        <taxon>Bacillati</taxon>
        <taxon>Bacillota</taxon>
        <taxon>Clostridia</taxon>
        <taxon>Lachnospirales</taxon>
        <taxon>Lachnospiraceae</taxon>
        <taxon>Parablautia</taxon>
    </lineage>
</organism>
<reference evidence="2 3" key="1">
    <citation type="submission" date="2018-09" db="EMBL/GenBank/DDBJ databases">
        <title>Murine metabolic-syndrome-specific gut microbial biobank.</title>
        <authorList>
            <person name="Liu C."/>
        </authorList>
    </citation>
    <scope>NUCLEOTIDE SEQUENCE [LARGE SCALE GENOMIC DNA]</scope>
    <source>
        <strain evidence="2 3">0.1xD8-82</strain>
    </source>
</reference>
<keyword evidence="3" id="KW-1185">Reference proteome</keyword>
<dbReference type="EMBL" id="RAYQ01000008">
    <property type="protein sequence ID" value="RKI91773.1"/>
    <property type="molecule type" value="Genomic_DNA"/>
</dbReference>
<dbReference type="Pfam" id="PF24793">
    <property type="entry name" value="GINT1_N"/>
    <property type="match status" value="1"/>
</dbReference>
<dbReference type="RefSeq" id="WP_120469024.1">
    <property type="nucleotide sequence ID" value="NZ_RAYQ01000008.1"/>
</dbReference>
<evidence type="ECO:0000259" key="1">
    <source>
        <dbReference type="Pfam" id="PF24793"/>
    </source>
</evidence>
<evidence type="ECO:0000313" key="2">
    <source>
        <dbReference type="EMBL" id="RKI91773.1"/>
    </source>
</evidence>
<protein>
    <recommendedName>
        <fullName evidence="1">Glucosamine inositolphosphorylceramide transferase 1 N-terminal domain-containing protein</fullName>
    </recommendedName>
</protein>
<name>A0A3A9AW44_9FIRM</name>
<proteinExistence type="predicted"/>
<accession>A0A3A9AW44</accession>
<feature type="domain" description="Glucosamine inositolphosphorylceramide transferase 1 N-terminal" evidence="1">
    <location>
        <begin position="61"/>
        <end position="252"/>
    </location>
</feature>
<dbReference type="InterPro" id="IPR056442">
    <property type="entry name" value="GINT1_N"/>
</dbReference>
<dbReference type="AlphaFoldDB" id="A0A3A9AW44"/>
<dbReference type="OrthoDB" id="3771157at2"/>
<gene>
    <name evidence="2" type="ORF">D7V94_09265</name>
</gene>
<sequence>MKQIIKKIKKLGFRLGVKKLIGYEAIFSCAFCKREKGAELYTGADSREKEFMVLPHSEKYWYADPLLYEKDGKEVVFLERVDRKTGRGCIACADLSKGQWTEPVPVIEESFHMSFPMCFTWGRELYMMPETEMSGQLNLYRCTQFPYGWEKAGEFLRGVKLVDSIILEQDENKILFLASEYKKDDDFYTRFHEYEMEKADGTIFCRDMGRKNEDYALNARTAGPMIEDKGRLIPLQRSTSGIYGYSVQFTRYEGKLTGKFHGKLLGKTEKELLPGDIRIKGRKLIGVHTYSQSDHYEMIDIQYLVFNKNKWRRKRK</sequence>
<comment type="caution">
    <text evidence="2">The sequence shown here is derived from an EMBL/GenBank/DDBJ whole genome shotgun (WGS) entry which is preliminary data.</text>
</comment>
<dbReference type="Proteomes" id="UP000280696">
    <property type="component" value="Unassembled WGS sequence"/>
</dbReference>
<evidence type="ECO:0000313" key="3">
    <source>
        <dbReference type="Proteomes" id="UP000280696"/>
    </source>
</evidence>